<accession>A0A1H0EM56</accession>
<dbReference type="SFLD" id="SFLDG00358">
    <property type="entry name" value="Main_(cytGST)"/>
    <property type="match status" value="1"/>
</dbReference>
<dbReference type="PROSITE" id="PS50405">
    <property type="entry name" value="GST_CTER"/>
    <property type="match status" value="1"/>
</dbReference>
<protein>
    <submittedName>
        <fullName evidence="3">Glutathione S-transferase</fullName>
    </submittedName>
</protein>
<evidence type="ECO:0000313" key="4">
    <source>
        <dbReference type="Proteomes" id="UP000198793"/>
    </source>
</evidence>
<dbReference type="InterPro" id="IPR036282">
    <property type="entry name" value="Glutathione-S-Trfase_C_sf"/>
</dbReference>
<dbReference type="OrthoDB" id="5740960at2"/>
<dbReference type="SFLD" id="SFLDS00019">
    <property type="entry name" value="Glutathione_Transferase_(cytos"/>
    <property type="match status" value="1"/>
</dbReference>
<keyword evidence="3" id="KW-0808">Transferase</keyword>
<keyword evidence="4" id="KW-1185">Reference proteome</keyword>
<dbReference type="Pfam" id="PF02798">
    <property type="entry name" value="GST_N"/>
    <property type="match status" value="1"/>
</dbReference>
<dbReference type="PROSITE" id="PS50404">
    <property type="entry name" value="GST_NTER"/>
    <property type="match status" value="1"/>
</dbReference>
<dbReference type="CDD" id="cd03046">
    <property type="entry name" value="GST_N_GTT1_like"/>
    <property type="match status" value="1"/>
</dbReference>
<dbReference type="RefSeq" id="WP_090669931.1">
    <property type="nucleotide sequence ID" value="NZ_FNIT01000002.1"/>
</dbReference>
<evidence type="ECO:0000259" key="2">
    <source>
        <dbReference type="PROSITE" id="PS50405"/>
    </source>
</evidence>
<dbReference type="InterPro" id="IPR040079">
    <property type="entry name" value="Glutathione_S-Trfase"/>
</dbReference>
<gene>
    <name evidence="3" type="ORF">SAMN05192530_102103</name>
</gene>
<dbReference type="Gene3D" id="1.20.1050.10">
    <property type="match status" value="1"/>
</dbReference>
<dbReference type="SUPFAM" id="SSF47616">
    <property type="entry name" value="GST C-terminal domain-like"/>
    <property type="match status" value="1"/>
</dbReference>
<dbReference type="InterPro" id="IPR004045">
    <property type="entry name" value="Glutathione_S-Trfase_N"/>
</dbReference>
<dbReference type="GO" id="GO:0016740">
    <property type="term" value="F:transferase activity"/>
    <property type="evidence" value="ECO:0007669"/>
    <property type="project" value="UniProtKB-KW"/>
</dbReference>
<reference evidence="3 4" key="1">
    <citation type="submission" date="2016-10" db="EMBL/GenBank/DDBJ databases">
        <authorList>
            <person name="de Groot N.N."/>
        </authorList>
    </citation>
    <scope>NUCLEOTIDE SEQUENCE [LARGE SCALE GENOMIC DNA]</scope>
    <source>
        <strain evidence="4">L7-484,KACC 16230,DSM 25025</strain>
    </source>
</reference>
<dbReference type="AlphaFoldDB" id="A0A1H0EM56"/>
<dbReference type="STRING" id="1166073.SAMN05192530_102103"/>
<dbReference type="Gene3D" id="3.40.30.10">
    <property type="entry name" value="Glutaredoxin"/>
    <property type="match status" value="1"/>
</dbReference>
<feature type="domain" description="GST N-terminal" evidence="1">
    <location>
        <begin position="1"/>
        <end position="81"/>
    </location>
</feature>
<dbReference type="InterPro" id="IPR036249">
    <property type="entry name" value="Thioredoxin-like_sf"/>
</dbReference>
<dbReference type="EMBL" id="FNIT01000002">
    <property type="protein sequence ID" value="SDN83379.1"/>
    <property type="molecule type" value="Genomic_DNA"/>
</dbReference>
<proteinExistence type="predicted"/>
<dbReference type="PANTHER" id="PTHR44051:SF21">
    <property type="entry name" value="GLUTATHIONE S-TRANSFERASE FAMILY PROTEIN"/>
    <property type="match status" value="1"/>
</dbReference>
<dbReference type="SUPFAM" id="SSF52833">
    <property type="entry name" value="Thioredoxin-like"/>
    <property type="match status" value="1"/>
</dbReference>
<dbReference type="InterPro" id="IPR010987">
    <property type="entry name" value="Glutathione-S-Trfase_C-like"/>
</dbReference>
<feature type="domain" description="GST C-terminal" evidence="2">
    <location>
        <begin position="85"/>
        <end position="206"/>
    </location>
</feature>
<evidence type="ECO:0000313" key="3">
    <source>
        <dbReference type="EMBL" id="SDN83379.1"/>
    </source>
</evidence>
<dbReference type="CDD" id="cd03207">
    <property type="entry name" value="GST_C_8"/>
    <property type="match status" value="1"/>
</dbReference>
<dbReference type="SFLD" id="SFLDG01150">
    <property type="entry name" value="Main.1:_Beta-like"/>
    <property type="match status" value="1"/>
</dbReference>
<evidence type="ECO:0000259" key="1">
    <source>
        <dbReference type="PROSITE" id="PS50404"/>
    </source>
</evidence>
<dbReference type="Proteomes" id="UP000198793">
    <property type="component" value="Unassembled WGS sequence"/>
</dbReference>
<name>A0A1H0EM56_9HYPH</name>
<organism evidence="3 4">
    <name type="scientific">Aureimonas jatrophae</name>
    <dbReference type="NCBI Taxonomy" id="1166073"/>
    <lineage>
        <taxon>Bacteria</taxon>
        <taxon>Pseudomonadati</taxon>
        <taxon>Pseudomonadota</taxon>
        <taxon>Alphaproteobacteria</taxon>
        <taxon>Hyphomicrobiales</taxon>
        <taxon>Aurantimonadaceae</taxon>
        <taxon>Aureimonas</taxon>
    </lineage>
</organism>
<sequence length="206" mass="22382">MSELVLYTNPMSRGRTARWMLEEVGASYRAVLLDYEGAMGAPEHLRLNPMGKVPVLVDDGQVVTETAAICLHLADRFPEVGLAPAPGARGRYYRAAFFAAGPLEAAISNRALGVEVSPEKARMVGYGTFARTMDALETMLTEMPFAAGDRFTAADVVLGSQILFGLRFSSIERRPAFERYAVRIADRPALARAASIDDALLAEAKR</sequence>
<dbReference type="PANTHER" id="PTHR44051">
    <property type="entry name" value="GLUTATHIONE S-TRANSFERASE-RELATED"/>
    <property type="match status" value="1"/>
</dbReference>